<comment type="caution">
    <text evidence="1">The sequence shown here is derived from an EMBL/GenBank/DDBJ whole genome shotgun (WGS) entry which is preliminary data.</text>
</comment>
<evidence type="ECO:0000313" key="2">
    <source>
        <dbReference type="Proteomes" id="UP000323876"/>
    </source>
</evidence>
<protein>
    <submittedName>
        <fullName evidence="1">Uncharacterized protein</fullName>
    </submittedName>
</protein>
<accession>A0A5N0ENX1</accession>
<gene>
    <name evidence="1" type="ORF">F3087_04785</name>
</gene>
<name>A0A5N0ENX1_9NOCA</name>
<evidence type="ECO:0000313" key="1">
    <source>
        <dbReference type="EMBL" id="KAA8890586.1"/>
    </source>
</evidence>
<reference evidence="1 2" key="1">
    <citation type="submission" date="2019-09" db="EMBL/GenBank/DDBJ databases">
        <authorList>
            <person name="Wang X."/>
        </authorList>
    </citation>
    <scope>NUCLEOTIDE SEQUENCE [LARGE SCALE GENOMIC DNA]</scope>
    <source>
        <strain evidence="1 2">CICC 11023</strain>
    </source>
</reference>
<dbReference type="Proteomes" id="UP000323876">
    <property type="component" value="Unassembled WGS sequence"/>
</dbReference>
<dbReference type="EMBL" id="VXLC01000001">
    <property type="protein sequence ID" value="KAA8890586.1"/>
    <property type="molecule type" value="Genomic_DNA"/>
</dbReference>
<dbReference type="RefSeq" id="WP_150400493.1">
    <property type="nucleotide sequence ID" value="NZ_VXLC01000001.1"/>
</dbReference>
<organism evidence="1 2">
    <name type="scientific">Nocardia colli</name>
    <dbReference type="NCBI Taxonomy" id="2545717"/>
    <lineage>
        <taxon>Bacteria</taxon>
        <taxon>Bacillati</taxon>
        <taxon>Actinomycetota</taxon>
        <taxon>Actinomycetes</taxon>
        <taxon>Mycobacteriales</taxon>
        <taxon>Nocardiaceae</taxon>
        <taxon>Nocardia</taxon>
    </lineage>
</organism>
<dbReference type="AlphaFoldDB" id="A0A5N0ENX1"/>
<proteinExistence type="predicted"/>
<sequence>MEHYFSISEDTPHPHSSIVVSIEIASPISVHIAQTLFEDSAEMRRWIDQFPTMEPAPPPRPGIPCAECGGGASVSCSRKPCGARHPVPTVEYMQEHRCPGELPRLRSALGRSRSAGQWNELMDNRYAVKAG</sequence>
<keyword evidence="2" id="KW-1185">Reference proteome</keyword>